<gene>
    <name evidence="1" type="ORF">QYM36_003945</name>
</gene>
<keyword evidence="2" id="KW-1185">Reference proteome</keyword>
<organism evidence="1 2">
    <name type="scientific">Artemia franciscana</name>
    <name type="common">Brine shrimp</name>
    <name type="synonym">Artemia sanfranciscana</name>
    <dbReference type="NCBI Taxonomy" id="6661"/>
    <lineage>
        <taxon>Eukaryota</taxon>
        <taxon>Metazoa</taxon>
        <taxon>Ecdysozoa</taxon>
        <taxon>Arthropoda</taxon>
        <taxon>Crustacea</taxon>
        <taxon>Branchiopoda</taxon>
        <taxon>Anostraca</taxon>
        <taxon>Artemiidae</taxon>
        <taxon>Artemia</taxon>
    </lineage>
</organism>
<dbReference type="AlphaFoldDB" id="A0AA88I5U2"/>
<comment type="caution">
    <text evidence="1">The sequence shown here is derived from an EMBL/GenBank/DDBJ whole genome shotgun (WGS) entry which is preliminary data.</text>
</comment>
<dbReference type="EMBL" id="JAVRJZ010000006">
    <property type="protein sequence ID" value="KAK2721803.1"/>
    <property type="molecule type" value="Genomic_DNA"/>
</dbReference>
<name>A0AA88I5U2_ARTSF</name>
<evidence type="ECO:0000313" key="2">
    <source>
        <dbReference type="Proteomes" id="UP001187531"/>
    </source>
</evidence>
<accession>A0AA88I5U2</accession>
<dbReference type="Proteomes" id="UP001187531">
    <property type="component" value="Unassembled WGS sequence"/>
</dbReference>
<evidence type="ECO:0000313" key="1">
    <source>
        <dbReference type="EMBL" id="KAK2721803.1"/>
    </source>
</evidence>
<proteinExistence type="predicted"/>
<sequence length="154" mass="17591">FMICLQTMPYIELKMLRILGKVNQCTKNKFLSTRYFTLLNSLENKSPGITERTEEEKKKDWQKLVSEADTSDFANLIIDEISQYAKVDSPMGDIKETEIAKDKVNQEEKTIGVNQGDTQYSVNRDIVRSASVHEHKPNLPKNDATKVSIPVLKI</sequence>
<protein>
    <submittedName>
        <fullName evidence="1">Uncharacterized protein</fullName>
    </submittedName>
</protein>
<feature type="non-terminal residue" evidence="1">
    <location>
        <position position="1"/>
    </location>
</feature>
<reference evidence="1" key="1">
    <citation type="submission" date="2023-07" db="EMBL/GenBank/DDBJ databases">
        <title>Chromosome-level genome assembly of Artemia franciscana.</title>
        <authorList>
            <person name="Jo E."/>
        </authorList>
    </citation>
    <scope>NUCLEOTIDE SEQUENCE</scope>
    <source>
        <tissue evidence="1">Whole body</tissue>
    </source>
</reference>